<name>A0A1D1XMH5_9ARAE</name>
<evidence type="ECO:0000256" key="1">
    <source>
        <dbReference type="SAM" id="MobiDB-lite"/>
    </source>
</evidence>
<sequence>MEVLYRTPRPVAAAPSLRRRHRQHDRHLARSGTLVSFGRPSPRSPSSLSGGFAAPYLCRPMTALLPARPSSFSSSDLFTTFVPTPLPSRLRTPPPCRCCSALQAMITVFSPQVLYLFACVYLGTDSGRNLIAYLCFLPLGSPSLSTKVFVLKLFLFFGAAIHLLFDFCVAYSRFKKEEKEAAQRKAKEDMASFLDEYIENIRKDVERKQQKPKLTPEAERFFCIIYPYLSRMSKVN</sequence>
<keyword evidence="2" id="KW-0812">Transmembrane</keyword>
<protein>
    <submittedName>
        <fullName evidence="3">Protein translocase subunit SecA</fullName>
    </submittedName>
</protein>
<feature type="transmembrane region" description="Helical" evidence="2">
    <location>
        <begin position="101"/>
        <end position="123"/>
    </location>
</feature>
<dbReference type="EMBL" id="GDJX01024345">
    <property type="protein sequence ID" value="JAT43591.1"/>
    <property type="molecule type" value="Transcribed_RNA"/>
</dbReference>
<keyword evidence="2" id="KW-1133">Transmembrane helix</keyword>
<feature type="region of interest" description="Disordered" evidence="1">
    <location>
        <begin position="1"/>
        <end position="48"/>
    </location>
</feature>
<feature type="compositionally biased region" description="Basic residues" evidence="1">
    <location>
        <begin position="17"/>
        <end position="29"/>
    </location>
</feature>
<gene>
    <name evidence="3" type="primary">secA_9</name>
    <name evidence="3" type="ORF">g.108158</name>
</gene>
<evidence type="ECO:0000256" key="2">
    <source>
        <dbReference type="SAM" id="Phobius"/>
    </source>
</evidence>
<reference evidence="3" key="1">
    <citation type="submission" date="2015-07" db="EMBL/GenBank/DDBJ databases">
        <title>Transcriptome Assembly of Anthurium amnicola.</title>
        <authorList>
            <person name="Suzuki J."/>
        </authorList>
    </citation>
    <scope>NUCLEOTIDE SEQUENCE</scope>
</reference>
<accession>A0A1D1XMH5</accession>
<dbReference type="AlphaFoldDB" id="A0A1D1XMH5"/>
<feature type="compositionally biased region" description="Low complexity" evidence="1">
    <location>
        <begin position="36"/>
        <end position="48"/>
    </location>
</feature>
<evidence type="ECO:0000313" key="3">
    <source>
        <dbReference type="EMBL" id="JAT43591.1"/>
    </source>
</evidence>
<keyword evidence="2" id="KW-0472">Membrane</keyword>
<proteinExistence type="predicted"/>
<organism evidence="3">
    <name type="scientific">Anthurium amnicola</name>
    <dbReference type="NCBI Taxonomy" id="1678845"/>
    <lineage>
        <taxon>Eukaryota</taxon>
        <taxon>Viridiplantae</taxon>
        <taxon>Streptophyta</taxon>
        <taxon>Embryophyta</taxon>
        <taxon>Tracheophyta</taxon>
        <taxon>Spermatophyta</taxon>
        <taxon>Magnoliopsida</taxon>
        <taxon>Liliopsida</taxon>
        <taxon>Araceae</taxon>
        <taxon>Pothoideae</taxon>
        <taxon>Potheae</taxon>
        <taxon>Anthurium</taxon>
    </lineage>
</organism>